<dbReference type="Pfam" id="PF15711">
    <property type="entry name" value="ILEI"/>
    <property type="match status" value="1"/>
</dbReference>
<reference evidence="9" key="2">
    <citation type="submission" date="2025-08" db="UniProtKB">
        <authorList>
            <consortium name="Ensembl"/>
        </authorList>
    </citation>
    <scope>IDENTIFICATION</scope>
</reference>
<dbReference type="InterPro" id="IPR039477">
    <property type="entry name" value="ILEI/PANDER_dom"/>
</dbReference>
<evidence type="ECO:0000256" key="4">
    <source>
        <dbReference type="ARBA" id="ARBA00022729"/>
    </source>
</evidence>
<reference evidence="9" key="3">
    <citation type="submission" date="2025-09" db="UniProtKB">
        <authorList>
            <consortium name="Ensembl"/>
        </authorList>
    </citation>
    <scope>IDENTIFICATION</scope>
</reference>
<dbReference type="GeneTree" id="ENSGT00950000183004"/>
<evidence type="ECO:0000313" key="10">
    <source>
        <dbReference type="Proteomes" id="UP001501920"/>
    </source>
</evidence>
<keyword evidence="4" id="KW-0732">Signal</keyword>
<evidence type="ECO:0000259" key="8">
    <source>
        <dbReference type="Pfam" id="PF15711"/>
    </source>
</evidence>
<evidence type="ECO:0000256" key="6">
    <source>
        <dbReference type="ARBA" id="ARBA00023157"/>
    </source>
</evidence>
<keyword evidence="5 7" id="KW-0430">Lectin</keyword>
<dbReference type="Proteomes" id="UP001501920">
    <property type="component" value="Chromosome 26"/>
</dbReference>
<comment type="similarity">
    <text evidence="2">Belongs to the FAM3 family.</text>
</comment>
<name>A0A3B4DSL4_PYGNA</name>
<evidence type="ECO:0000256" key="7">
    <source>
        <dbReference type="PROSITE-ProRule" id="PRU01375"/>
    </source>
</evidence>
<keyword evidence="6" id="KW-1015">Disulfide bond</keyword>
<dbReference type="STRING" id="42514.ENSPNAP00000026448"/>
<accession>A0A3B4DSL4</accession>
<dbReference type="OMA" id="ICRWIAN"/>
<dbReference type="InterPro" id="IPR039220">
    <property type="entry name" value="FAM3"/>
</dbReference>
<dbReference type="GO" id="GO:0030246">
    <property type="term" value="F:carbohydrate binding"/>
    <property type="evidence" value="ECO:0007669"/>
    <property type="project" value="UniProtKB-UniRule"/>
</dbReference>
<keyword evidence="3" id="KW-0964">Secreted</keyword>
<dbReference type="PROSITE" id="PS52031">
    <property type="entry name" value="GG_LECTIN"/>
    <property type="match status" value="1"/>
</dbReference>
<dbReference type="Ensembl" id="ENSPNAT00000005076.2">
    <property type="protein sequence ID" value="ENSPNAP00000026448.2"/>
    <property type="gene ID" value="ENSPNAG00000011791.2"/>
</dbReference>
<evidence type="ECO:0000313" key="9">
    <source>
        <dbReference type="Ensembl" id="ENSPNAP00000026448.2"/>
    </source>
</evidence>
<protein>
    <submittedName>
        <fullName evidence="9">FAM3 metabolism regulating signaling molecule D</fullName>
    </submittedName>
</protein>
<evidence type="ECO:0000256" key="3">
    <source>
        <dbReference type="ARBA" id="ARBA00022525"/>
    </source>
</evidence>
<dbReference type="PANTHER" id="PTHR14592">
    <property type="entry name" value="UNCHARACTERIZED FAM3"/>
    <property type="match status" value="1"/>
</dbReference>
<comment type="subcellular location">
    <subcellularLocation>
        <location evidence="1">Secreted</location>
    </subcellularLocation>
</comment>
<sequence length="212" mass="22976">MTGPISGFSPQKCCCPHKICPVDHYPFFIRSGLANIVGPKICLNNTIIMGGLINNIGRGLNIVVVKGETGEILAHRYFNVFSGGEFIMYFLKSIQIGSIVLVASYDDPAAVLTDEIIEIFAGLGSTMSGSVKKRDTWVFAGSAGILEESQFEKINNTSISKREGNIKLPSSFRAVVCIHPSTVRSQTNAMGLTGCVVVKKLEKKNICRSNNE</sequence>
<feature type="domain" description="ILEI/PANDER" evidence="8">
    <location>
        <begin position="58"/>
        <end position="144"/>
    </location>
</feature>
<evidence type="ECO:0000256" key="1">
    <source>
        <dbReference type="ARBA" id="ARBA00004613"/>
    </source>
</evidence>
<dbReference type="GO" id="GO:0005576">
    <property type="term" value="C:extracellular region"/>
    <property type="evidence" value="ECO:0007669"/>
    <property type="project" value="UniProtKB-SubCell"/>
</dbReference>
<proteinExistence type="inferred from homology"/>
<reference evidence="9 10" key="1">
    <citation type="submission" date="2020-10" db="EMBL/GenBank/DDBJ databases">
        <title>Pygocentrus nattereri (red-bellied piranha) genome, fPygNat1, primary haplotype.</title>
        <authorList>
            <person name="Myers G."/>
            <person name="Meyer A."/>
            <person name="Karagic N."/>
            <person name="Pippel M."/>
            <person name="Winkler S."/>
            <person name="Tracey A."/>
            <person name="Wood J."/>
            <person name="Formenti G."/>
            <person name="Howe K."/>
            <person name="Fedrigo O."/>
            <person name="Jarvis E.D."/>
        </authorList>
    </citation>
    <scope>NUCLEOTIDE SEQUENCE [LARGE SCALE GENOMIC DNA]</scope>
</reference>
<evidence type="ECO:0000256" key="2">
    <source>
        <dbReference type="ARBA" id="ARBA00010905"/>
    </source>
</evidence>
<evidence type="ECO:0000256" key="5">
    <source>
        <dbReference type="ARBA" id="ARBA00022734"/>
    </source>
</evidence>
<organism evidence="9 10">
    <name type="scientific">Pygocentrus nattereri</name>
    <name type="common">Red-bellied piranha</name>
    <dbReference type="NCBI Taxonomy" id="42514"/>
    <lineage>
        <taxon>Eukaryota</taxon>
        <taxon>Metazoa</taxon>
        <taxon>Chordata</taxon>
        <taxon>Craniata</taxon>
        <taxon>Vertebrata</taxon>
        <taxon>Euteleostomi</taxon>
        <taxon>Actinopterygii</taxon>
        <taxon>Neopterygii</taxon>
        <taxon>Teleostei</taxon>
        <taxon>Ostariophysi</taxon>
        <taxon>Characiformes</taxon>
        <taxon>Characoidei</taxon>
        <taxon>Pygocentrus</taxon>
    </lineage>
</organism>
<dbReference type="AlphaFoldDB" id="A0A3B4DSL4"/>
<keyword evidence="10" id="KW-1185">Reference proteome</keyword>